<dbReference type="SUPFAM" id="SSF56300">
    <property type="entry name" value="Metallo-dependent phosphatases"/>
    <property type="match status" value="1"/>
</dbReference>
<name>G5J0A2_CROWT</name>
<dbReference type="PANTHER" id="PTHR33987">
    <property type="entry name" value="CALCINEURIN-LIKE METALLO-PHOSPHOESTERASE SUPERFAMILY PROTEIN"/>
    <property type="match status" value="1"/>
</dbReference>
<dbReference type="Gene3D" id="3.60.21.70">
    <property type="entry name" value="PhoD-like phosphatase"/>
    <property type="match status" value="1"/>
</dbReference>
<dbReference type="InterPro" id="IPR018946">
    <property type="entry name" value="PhoD-like_MPP"/>
</dbReference>
<evidence type="ECO:0000313" key="2">
    <source>
        <dbReference type="EMBL" id="EHJ14387.1"/>
    </source>
</evidence>
<dbReference type="PATRIC" id="fig|423471.3.peg.866"/>
<dbReference type="PANTHER" id="PTHR33987:SF1">
    <property type="entry name" value="CALCINEURIN-LIKE METALLO-PHOSPHOESTERASE SUPERFAMILY PROTEIN"/>
    <property type="match status" value="1"/>
</dbReference>
<dbReference type="Pfam" id="PF09423">
    <property type="entry name" value="PhoD"/>
    <property type="match status" value="1"/>
</dbReference>
<dbReference type="Proteomes" id="UP000003477">
    <property type="component" value="Unassembled WGS sequence"/>
</dbReference>
<dbReference type="AlphaFoldDB" id="G5J0A2"/>
<dbReference type="RefSeq" id="WP_007309469.1">
    <property type="nucleotide sequence ID" value="NZ_AESD01000151.1"/>
</dbReference>
<sequence length="349" mass="40172">MNNIVKSEVFHQKLWQPLPQGIITRIAFGSCAKQWQYQPIWQAVIDINPDLFLFLGDAIYADTDGKTAWNVSEKQLQGEWNRLDDKPEFQAVKAKIPFMAVWDNHDYGTHNGGAEFPLKEQSKAAFLDFFGEPIDSPRRKRKGIYDAHIFGTKGQRVQIILLDTRYFKGPFIKDPRTSEEKAKLGIVGKYLPNEDPNVTLLGEAQWQWLKEQLEKPAEVRLIASSTQIIADQKGMDEWGNYPHERRKLFKLIEDTNAKGVIFLSGNVHFAEISVWNDSNYPLYDFTSSGMTHVEPKYASVENPYRVNNPYVNLNFGLVEIDWNNLSETTITLRLLSLNGESKFEHKILF</sequence>
<gene>
    <name evidence="2" type="ORF">CWATWH0003_0939</name>
</gene>
<protein>
    <submittedName>
        <fullName evidence="2">Putative phosphodiesterase/alkaline phosphatase D</fullName>
    </submittedName>
</protein>
<evidence type="ECO:0000313" key="3">
    <source>
        <dbReference type="Proteomes" id="UP000003477"/>
    </source>
</evidence>
<dbReference type="InterPro" id="IPR038607">
    <property type="entry name" value="PhoD-like_sf"/>
</dbReference>
<comment type="caution">
    <text evidence="2">The sequence shown here is derived from an EMBL/GenBank/DDBJ whole genome shotgun (WGS) entry which is preliminary data.</text>
</comment>
<dbReference type="EMBL" id="AESD01000151">
    <property type="protein sequence ID" value="EHJ14387.1"/>
    <property type="molecule type" value="Genomic_DNA"/>
</dbReference>
<dbReference type="InterPro" id="IPR029052">
    <property type="entry name" value="Metallo-depent_PP-like"/>
</dbReference>
<dbReference type="CDD" id="cd07389">
    <property type="entry name" value="MPP_PhoD"/>
    <property type="match status" value="1"/>
</dbReference>
<accession>G5J0A2</accession>
<dbReference type="GeneID" id="88764811"/>
<feature type="domain" description="PhoD-like phosphatase metallophosphatase" evidence="1">
    <location>
        <begin position="27"/>
        <end position="282"/>
    </location>
</feature>
<evidence type="ECO:0000259" key="1">
    <source>
        <dbReference type="Pfam" id="PF09423"/>
    </source>
</evidence>
<reference evidence="2 3" key="1">
    <citation type="journal article" date="2011" name="Front. Microbiol.">
        <title>Two Strains of Crocosphaera watsonii with Highly Conserved Genomes are Distinguished by Strain-Specific Features.</title>
        <authorList>
            <person name="Bench S.R."/>
            <person name="Ilikchyan I.N."/>
            <person name="Tripp H.J."/>
            <person name="Zehr J.P."/>
        </authorList>
    </citation>
    <scope>NUCLEOTIDE SEQUENCE [LARGE SCALE GENOMIC DNA]</scope>
    <source>
        <strain evidence="2 3">WH 0003</strain>
    </source>
</reference>
<organism evidence="2 3">
    <name type="scientific">Crocosphaera watsonii WH 0003</name>
    <dbReference type="NCBI Taxonomy" id="423471"/>
    <lineage>
        <taxon>Bacteria</taxon>
        <taxon>Bacillati</taxon>
        <taxon>Cyanobacteriota</taxon>
        <taxon>Cyanophyceae</taxon>
        <taxon>Oscillatoriophycideae</taxon>
        <taxon>Chroococcales</taxon>
        <taxon>Aphanothecaceae</taxon>
        <taxon>Crocosphaera</taxon>
    </lineage>
</organism>
<proteinExistence type="predicted"/>